<sequence length="30" mass="3528">MNRASGKNILFSWFEQLNLHRSLQQYGMSA</sequence>
<name>A0A379LTR7_ENTAG</name>
<accession>A0A379LTR7</accession>
<dbReference type="EMBL" id="UGSO01000002">
    <property type="protein sequence ID" value="SUE06833.1"/>
    <property type="molecule type" value="Genomic_DNA"/>
</dbReference>
<protein>
    <submittedName>
        <fullName evidence="1">Uncharacterized protein</fullName>
    </submittedName>
</protein>
<organism evidence="1 2">
    <name type="scientific">Enterobacter agglomerans</name>
    <name type="common">Erwinia herbicola</name>
    <name type="synonym">Pantoea agglomerans</name>
    <dbReference type="NCBI Taxonomy" id="549"/>
    <lineage>
        <taxon>Bacteria</taxon>
        <taxon>Pseudomonadati</taxon>
        <taxon>Pseudomonadota</taxon>
        <taxon>Gammaproteobacteria</taxon>
        <taxon>Enterobacterales</taxon>
        <taxon>Erwiniaceae</taxon>
        <taxon>Pantoea</taxon>
        <taxon>Pantoea agglomerans group</taxon>
    </lineage>
</organism>
<dbReference type="AlphaFoldDB" id="A0A379LTR7"/>
<evidence type="ECO:0000313" key="1">
    <source>
        <dbReference type="EMBL" id="SUE06833.1"/>
    </source>
</evidence>
<gene>
    <name evidence="1" type="ORF">NCTC9381_05696</name>
</gene>
<proteinExistence type="predicted"/>
<reference evidence="1 2" key="1">
    <citation type="submission" date="2018-06" db="EMBL/GenBank/DDBJ databases">
        <authorList>
            <consortium name="Pathogen Informatics"/>
            <person name="Doyle S."/>
        </authorList>
    </citation>
    <scope>NUCLEOTIDE SEQUENCE [LARGE SCALE GENOMIC DNA]</scope>
    <source>
        <strain evidence="1 2">NCTC9381</strain>
    </source>
</reference>
<dbReference type="Proteomes" id="UP000254640">
    <property type="component" value="Unassembled WGS sequence"/>
</dbReference>
<evidence type="ECO:0000313" key="2">
    <source>
        <dbReference type="Proteomes" id="UP000254640"/>
    </source>
</evidence>
<keyword evidence="2" id="KW-1185">Reference proteome</keyword>